<dbReference type="EMBL" id="MU266426">
    <property type="protein sequence ID" value="KAH7924362.1"/>
    <property type="molecule type" value="Genomic_DNA"/>
</dbReference>
<dbReference type="Proteomes" id="UP000790709">
    <property type="component" value="Unassembled WGS sequence"/>
</dbReference>
<keyword evidence="1" id="KW-0378">Hydrolase</keyword>
<keyword evidence="2" id="KW-1185">Reference proteome</keyword>
<proteinExistence type="predicted"/>
<name>A0ACB8BHS9_9AGAM</name>
<keyword evidence="1" id="KW-0547">Nucleotide-binding</keyword>
<accession>A0ACB8BHS9</accession>
<reference evidence="1" key="1">
    <citation type="journal article" date="2021" name="New Phytol.">
        <title>Evolutionary innovations through gain and loss of genes in the ectomycorrhizal Boletales.</title>
        <authorList>
            <person name="Wu G."/>
            <person name="Miyauchi S."/>
            <person name="Morin E."/>
            <person name="Kuo A."/>
            <person name="Drula E."/>
            <person name="Varga T."/>
            <person name="Kohler A."/>
            <person name="Feng B."/>
            <person name="Cao Y."/>
            <person name="Lipzen A."/>
            <person name="Daum C."/>
            <person name="Hundley H."/>
            <person name="Pangilinan J."/>
            <person name="Johnson J."/>
            <person name="Barry K."/>
            <person name="LaButti K."/>
            <person name="Ng V."/>
            <person name="Ahrendt S."/>
            <person name="Min B."/>
            <person name="Choi I.G."/>
            <person name="Park H."/>
            <person name="Plett J.M."/>
            <person name="Magnuson J."/>
            <person name="Spatafora J.W."/>
            <person name="Nagy L.G."/>
            <person name="Henrissat B."/>
            <person name="Grigoriev I.V."/>
            <person name="Yang Z.L."/>
            <person name="Xu J."/>
            <person name="Martin F.M."/>
        </authorList>
    </citation>
    <scope>NUCLEOTIDE SEQUENCE</scope>
    <source>
        <strain evidence="1">KUC20120723A-06</strain>
    </source>
</reference>
<keyword evidence="1" id="KW-0347">Helicase</keyword>
<protein>
    <submittedName>
        <fullName evidence="1">RNA helicase</fullName>
    </submittedName>
</protein>
<gene>
    <name evidence="1" type="ORF">BV22DRAFT_1013409</name>
</gene>
<evidence type="ECO:0000313" key="1">
    <source>
        <dbReference type="EMBL" id="KAH7924362.1"/>
    </source>
</evidence>
<organism evidence="1 2">
    <name type="scientific">Leucogyrophana mollusca</name>
    <dbReference type="NCBI Taxonomy" id="85980"/>
    <lineage>
        <taxon>Eukaryota</taxon>
        <taxon>Fungi</taxon>
        <taxon>Dikarya</taxon>
        <taxon>Basidiomycota</taxon>
        <taxon>Agaricomycotina</taxon>
        <taxon>Agaricomycetes</taxon>
        <taxon>Agaricomycetidae</taxon>
        <taxon>Boletales</taxon>
        <taxon>Boletales incertae sedis</taxon>
        <taxon>Leucogyrophana</taxon>
    </lineage>
</organism>
<evidence type="ECO:0000313" key="2">
    <source>
        <dbReference type="Proteomes" id="UP000790709"/>
    </source>
</evidence>
<comment type="caution">
    <text evidence="1">The sequence shown here is derived from an EMBL/GenBank/DDBJ whole genome shotgun (WGS) entry which is preliminary data.</text>
</comment>
<keyword evidence="1" id="KW-0067">ATP-binding</keyword>
<sequence>MVRICPQLEAHGACTIAQCPEYHEVKTCELCGVFCASFAWYEAHIAGKKHRRKAAGSTTTLHCPVCNVYIYGQRVWEQHILGGAHAKKALQQGLSPAVEPIIPDTLPGRVFCSVCDKHIPEGQWSSHSQNFDHRKKEGYAAYKAALREAEKDKHGVIVSGDADFGVVEILDAKDGVSRSLTIQTTVPSSRLTICSISVSPIYYLLLYRSKPSSRFTVELPNHGPTLFYGRPIAATISVRLPHAGRAEDRLEILFEDIILKQRFVIVRPVTVIIGSRADYELLKPKAPFVPRRRTARQPENDVVPGIKPPSSMAIPYVVTLLKALPPTDLVAVLSEQSTSEAIGHVQRVFLPKTLDTTTYARHFKALLWVEEFRMERDLEHYDIPDALLRSVSSFNIEGCPGGGIGVPNLTEKRPSVLVGDRVLVQKRGAAEGRWYEGGVHVVHQAEVGLRFHASFISGWSPQQRYTVRFKLNRIPVQRQHQALDTAFAPGRVLFPSRSDMPLGQPRLSVSIKLFNRLIATNASQLLAVTSIMRQKPGSPPFVVFGPPGTGKTFTIVEAIKQLLHHNPNAHILATASSDSAADLIAERLISTLNTDELFRIYAPSRYKKQVPDQLRPYTFMKNQHFSTPPISRFKHFRVIVCTCVSASIPYGIDVPRGHFSHIFVDEAGQPTEPEVMIGINTMSDNSTNIILSGDPKQLGPIIRSGIARELGLETSYLERLMGTSMYDAKDGSGATVVKLVKNFRSHPAILKFPNERFYAADLEPCGDKKVIDAFIGYPKLPSRRFPIIFHAVSGKDDREASFPSFFNIDEVVQVKAYIKQLREEYRFRTTDADIGVISPYHTQCLKIRMALMMVADEVKVGSVEEFQGQERKVIIISTVRSSRDFVEYDLKHTLGLVANPRRFNVAITRAQALLIVVGDPSVLSLDPLWRSFLNYVHQNRGWVGPPPTWDTSIPVDENGGFDKGTRETRLVDMNSFSRRMEKLTLSHVQGESDEEGTEESDANVDREWRDVE</sequence>